<protein>
    <recommendedName>
        <fullName evidence="3">Transcriptional regulator</fullName>
    </recommendedName>
</protein>
<comment type="caution">
    <text evidence="1">The sequence shown here is derived from an EMBL/GenBank/DDBJ whole genome shotgun (WGS) entry which is preliminary data.</text>
</comment>
<name>A0ABS8C1E3_9ALTE</name>
<accession>A0ABS8C1E3</accession>
<reference evidence="1 2" key="1">
    <citation type="submission" date="2021-10" db="EMBL/GenBank/DDBJ databases">
        <title>Alishewanella koreense sp. nov. isolated from seawater of southwestern coast in South Korea and the proposal for the reclassification of Rheinheimera perlucida and Rheinheimera tuosuensis as Arsukibacterium perlucida and Arsukibacterium tuosuensis.</title>
        <authorList>
            <person name="Kim K.H."/>
            <person name="Ruan W."/>
            <person name="Kim K.R."/>
            <person name="Baek J.H."/>
            <person name="Jeon C.O."/>
        </authorList>
    </citation>
    <scope>NUCLEOTIDE SEQUENCE [LARGE SCALE GENOMIC DNA]</scope>
    <source>
        <strain evidence="1 2">16-MA</strain>
    </source>
</reference>
<sequence>MQWLDLLRQKVTEQGRRKVEAELGISKTTLSQVLNNKYGASLSGIAAKVTETYSTERVECPVLGSITLQRCATEQIKPFAATNPQRIKLWKACQHCPLNKANKP</sequence>
<dbReference type="InterPro" id="IPR010982">
    <property type="entry name" value="Lambda_DNA-bd_dom_sf"/>
</dbReference>
<dbReference type="EMBL" id="JAEINI020000002">
    <property type="protein sequence ID" value="MCB5226147.1"/>
    <property type="molecule type" value="Genomic_DNA"/>
</dbReference>
<evidence type="ECO:0000313" key="2">
    <source>
        <dbReference type="Proteomes" id="UP000633814"/>
    </source>
</evidence>
<keyword evidence="2" id="KW-1185">Reference proteome</keyword>
<dbReference type="RefSeq" id="WP_226750235.1">
    <property type="nucleotide sequence ID" value="NZ_JAEINI020000002.1"/>
</dbReference>
<gene>
    <name evidence="1" type="ORF">JAO78_004890</name>
</gene>
<dbReference type="Proteomes" id="UP000633814">
    <property type="component" value="Unassembled WGS sequence"/>
</dbReference>
<proteinExistence type="predicted"/>
<dbReference type="Gene3D" id="1.10.260.40">
    <property type="entry name" value="lambda repressor-like DNA-binding domains"/>
    <property type="match status" value="1"/>
</dbReference>
<evidence type="ECO:0000313" key="1">
    <source>
        <dbReference type="EMBL" id="MCB5226147.1"/>
    </source>
</evidence>
<organism evidence="1 2">
    <name type="scientific">Alishewanella maricola</name>
    <dbReference type="NCBI Taxonomy" id="2795740"/>
    <lineage>
        <taxon>Bacteria</taxon>
        <taxon>Pseudomonadati</taxon>
        <taxon>Pseudomonadota</taxon>
        <taxon>Gammaproteobacteria</taxon>
        <taxon>Alteromonadales</taxon>
        <taxon>Alteromonadaceae</taxon>
        <taxon>Alishewanella</taxon>
    </lineage>
</organism>
<evidence type="ECO:0008006" key="3">
    <source>
        <dbReference type="Google" id="ProtNLM"/>
    </source>
</evidence>